<evidence type="ECO:0000256" key="2">
    <source>
        <dbReference type="ARBA" id="ARBA00009220"/>
    </source>
</evidence>
<dbReference type="PROSITE" id="PS51194">
    <property type="entry name" value="HELICASE_CTER"/>
    <property type="match status" value="1"/>
</dbReference>
<dbReference type="Pfam" id="PF00271">
    <property type="entry name" value="Helicase_C"/>
    <property type="match status" value="1"/>
</dbReference>
<feature type="compositionally biased region" description="Low complexity" evidence="11">
    <location>
        <begin position="534"/>
        <end position="558"/>
    </location>
</feature>
<feature type="compositionally biased region" description="Acidic residues" evidence="11">
    <location>
        <begin position="1718"/>
        <end position="1730"/>
    </location>
</feature>
<feature type="compositionally biased region" description="Basic and acidic residues" evidence="11">
    <location>
        <begin position="2444"/>
        <end position="2462"/>
    </location>
</feature>
<keyword evidence="10" id="KW-0175">Coiled coil</keyword>
<keyword evidence="9" id="KW-0539">Nucleus</keyword>
<dbReference type="GO" id="GO:0005524">
    <property type="term" value="F:ATP binding"/>
    <property type="evidence" value="ECO:0007669"/>
    <property type="project" value="UniProtKB-KW"/>
</dbReference>
<evidence type="ECO:0000256" key="11">
    <source>
        <dbReference type="SAM" id="MobiDB-lite"/>
    </source>
</evidence>
<feature type="region of interest" description="Disordered" evidence="11">
    <location>
        <begin position="1718"/>
        <end position="1748"/>
    </location>
</feature>
<feature type="domain" description="Helicase ATP-binding" evidence="12">
    <location>
        <begin position="631"/>
        <end position="796"/>
    </location>
</feature>
<dbReference type="CDD" id="cd22249">
    <property type="entry name" value="UDM1_RNF168_RNF169-like"/>
    <property type="match status" value="1"/>
</dbReference>
<dbReference type="Gene3D" id="3.40.50.10810">
    <property type="entry name" value="Tandem AAA-ATPase domain"/>
    <property type="match status" value="1"/>
</dbReference>
<dbReference type="InterPro" id="IPR014012">
    <property type="entry name" value="HSA_dom"/>
</dbReference>
<feature type="compositionally biased region" description="Polar residues" evidence="11">
    <location>
        <begin position="3162"/>
        <end position="3213"/>
    </location>
</feature>
<dbReference type="FunFam" id="3.40.50.10810:FF:000005">
    <property type="entry name" value="Photoperiod-independent early flowering 1"/>
    <property type="match status" value="1"/>
</dbReference>
<feature type="compositionally biased region" description="Low complexity" evidence="11">
    <location>
        <begin position="44"/>
        <end position="68"/>
    </location>
</feature>
<organism evidence="15 16">
    <name type="scientific">Ascaris lumbricoides</name>
    <name type="common">Giant roundworm</name>
    <dbReference type="NCBI Taxonomy" id="6252"/>
    <lineage>
        <taxon>Eukaryota</taxon>
        <taxon>Metazoa</taxon>
        <taxon>Ecdysozoa</taxon>
        <taxon>Nematoda</taxon>
        <taxon>Chromadorea</taxon>
        <taxon>Rhabditida</taxon>
        <taxon>Spirurina</taxon>
        <taxon>Ascaridomorpha</taxon>
        <taxon>Ascaridoidea</taxon>
        <taxon>Ascarididae</taxon>
        <taxon>Ascaris</taxon>
    </lineage>
</organism>
<feature type="coiled-coil region" evidence="10">
    <location>
        <begin position="2653"/>
        <end position="2680"/>
    </location>
</feature>
<dbReference type="CDD" id="cd18793">
    <property type="entry name" value="SF2_C_SNF"/>
    <property type="match status" value="1"/>
</dbReference>
<feature type="region of interest" description="Disordered" evidence="11">
    <location>
        <begin position="1777"/>
        <end position="1959"/>
    </location>
</feature>
<evidence type="ECO:0000256" key="6">
    <source>
        <dbReference type="ARBA" id="ARBA00022840"/>
    </source>
</evidence>
<dbReference type="PANTHER" id="PTHR45685:SF1">
    <property type="entry name" value="HELICASE SRCAP"/>
    <property type="match status" value="1"/>
</dbReference>
<keyword evidence="7" id="KW-0156">Chromatin regulator</keyword>
<feature type="domain" description="HSA" evidence="14">
    <location>
        <begin position="262"/>
        <end position="335"/>
    </location>
</feature>
<feature type="coiled-coil region" evidence="10">
    <location>
        <begin position="1612"/>
        <end position="1648"/>
    </location>
</feature>
<feature type="coiled-coil region" evidence="10">
    <location>
        <begin position="300"/>
        <end position="332"/>
    </location>
</feature>
<keyword evidence="8" id="KW-0238">DNA-binding</keyword>
<dbReference type="PANTHER" id="PTHR45685">
    <property type="entry name" value="HELICASE SRCAP-RELATED"/>
    <property type="match status" value="1"/>
</dbReference>
<keyword evidence="6" id="KW-0067">ATP-binding</keyword>
<feature type="region of interest" description="Disordered" evidence="11">
    <location>
        <begin position="184"/>
        <end position="206"/>
    </location>
</feature>
<evidence type="ECO:0000256" key="9">
    <source>
        <dbReference type="ARBA" id="ARBA00023242"/>
    </source>
</evidence>
<dbReference type="GO" id="GO:0016887">
    <property type="term" value="F:ATP hydrolysis activity"/>
    <property type="evidence" value="ECO:0007669"/>
    <property type="project" value="TreeGrafter"/>
</dbReference>
<dbReference type="SMART" id="SM00490">
    <property type="entry name" value="HELICc"/>
    <property type="match status" value="1"/>
</dbReference>
<feature type="compositionally biased region" description="Basic and acidic residues" evidence="11">
    <location>
        <begin position="1821"/>
        <end position="1832"/>
    </location>
</feature>
<evidence type="ECO:0000259" key="14">
    <source>
        <dbReference type="PROSITE" id="PS51204"/>
    </source>
</evidence>
<keyword evidence="5" id="KW-0347">Helicase</keyword>
<dbReference type="SMART" id="SM00573">
    <property type="entry name" value="HSA"/>
    <property type="match status" value="1"/>
</dbReference>
<dbReference type="GO" id="GO:0003677">
    <property type="term" value="F:DNA binding"/>
    <property type="evidence" value="ECO:0007669"/>
    <property type="project" value="UniProtKB-KW"/>
</dbReference>
<dbReference type="GO" id="GO:0000812">
    <property type="term" value="C:Swr1 complex"/>
    <property type="evidence" value="ECO:0007669"/>
    <property type="project" value="TreeGrafter"/>
</dbReference>
<evidence type="ECO:0000259" key="12">
    <source>
        <dbReference type="PROSITE" id="PS51192"/>
    </source>
</evidence>
<keyword evidence="3" id="KW-0547">Nucleotide-binding</keyword>
<feature type="domain" description="Helicase C-terminal" evidence="13">
    <location>
        <begin position="1435"/>
        <end position="1581"/>
    </location>
</feature>
<dbReference type="SMART" id="SM00487">
    <property type="entry name" value="DEXDc"/>
    <property type="match status" value="1"/>
</dbReference>
<dbReference type="InterPro" id="IPR001650">
    <property type="entry name" value="Helicase_C-like"/>
</dbReference>
<feature type="compositionally biased region" description="Polar residues" evidence="11">
    <location>
        <begin position="1804"/>
        <end position="1816"/>
    </location>
</feature>
<dbReference type="InterPro" id="IPR027417">
    <property type="entry name" value="P-loop_NTPase"/>
</dbReference>
<dbReference type="Gene3D" id="1.20.120.850">
    <property type="entry name" value="SWI2/SNF2 ATPases, N-terminal domain"/>
    <property type="match status" value="1"/>
</dbReference>
<evidence type="ECO:0000256" key="1">
    <source>
        <dbReference type="ARBA" id="ARBA00004123"/>
    </source>
</evidence>
<accession>A0A9J2PTQ0</accession>
<proteinExistence type="inferred from homology"/>
<dbReference type="Gene3D" id="3.40.50.300">
    <property type="entry name" value="P-loop containing nucleotide triphosphate hydrolases"/>
    <property type="match status" value="1"/>
</dbReference>
<protein>
    <submittedName>
        <fullName evidence="16">Helicase ssl-1</fullName>
    </submittedName>
</protein>
<feature type="region of interest" description="Disordered" evidence="11">
    <location>
        <begin position="387"/>
        <end position="425"/>
    </location>
</feature>
<evidence type="ECO:0000256" key="4">
    <source>
        <dbReference type="ARBA" id="ARBA00022801"/>
    </source>
</evidence>
<feature type="compositionally biased region" description="Low complexity" evidence="11">
    <location>
        <begin position="184"/>
        <end position="193"/>
    </location>
</feature>
<evidence type="ECO:0000256" key="5">
    <source>
        <dbReference type="ARBA" id="ARBA00022806"/>
    </source>
</evidence>
<evidence type="ECO:0000259" key="13">
    <source>
        <dbReference type="PROSITE" id="PS51194"/>
    </source>
</evidence>
<evidence type="ECO:0000313" key="15">
    <source>
        <dbReference type="Proteomes" id="UP000036681"/>
    </source>
</evidence>
<feature type="region of interest" description="Disordered" evidence="11">
    <location>
        <begin position="445"/>
        <end position="566"/>
    </location>
</feature>
<feature type="region of interest" description="Disordered" evidence="11">
    <location>
        <begin position="1753"/>
        <end position="1772"/>
    </location>
</feature>
<dbReference type="Pfam" id="PF00176">
    <property type="entry name" value="SNF2-rel_dom"/>
    <property type="match status" value="1"/>
</dbReference>
<comment type="subcellular location">
    <subcellularLocation>
        <location evidence="1">Nucleus</location>
    </subcellularLocation>
</comment>
<reference evidence="16" key="1">
    <citation type="submission" date="2023-03" db="UniProtKB">
        <authorList>
            <consortium name="WormBaseParasite"/>
        </authorList>
    </citation>
    <scope>IDENTIFICATION</scope>
</reference>
<feature type="region of interest" description="Disordered" evidence="11">
    <location>
        <begin position="33"/>
        <end position="82"/>
    </location>
</feature>
<feature type="compositionally biased region" description="Low complexity" evidence="11">
    <location>
        <begin position="3228"/>
        <end position="3240"/>
    </location>
</feature>
<dbReference type="Proteomes" id="UP000036681">
    <property type="component" value="Unplaced"/>
</dbReference>
<keyword evidence="4" id="KW-0378">Hydrolase</keyword>
<evidence type="ECO:0000256" key="8">
    <source>
        <dbReference type="ARBA" id="ARBA00023125"/>
    </source>
</evidence>
<sequence length="3240" mass="355971">MRCVPNGAHSLGLGAGDVIVGVVVEAALGTFSEMSTRRSRRRSGAAATSDDPSGSEAPTESSSLASPPSRRRGREGASLRTLRSSDIAKNELASRILQQLKDLRTDFYRKSQASGADITELEFFDGVKDGDAKNERQLLTNLLCGSTPKLGQNEANAPATLSPRVSCDASKLLPIEVKVEDVVPDSPSVSYSEQQPSTSSAVTASQSGVSLSGIASQATSTLRSSIAAGTESNVERAAKQEAQVLARVAELRRQGLWTASRLPMIEMPSRNKTQWDYLLEEMRWMAADFRQERTFKRHAARKFATQIARLQRDKEQEEERAQQRAIKEAKRICALIAKMVRDFWQNVDKVVDYRAQEIIESMKRKALDQQLELMVGQADKLSEMVQEGLTEKVSKAPSDAGDEDSNREDEDFAYMESESDDETTIAKAEETIDTNVEEEMQDLERENNLELDDLLASLPPGYLESMGLSKPGTSKDGMANERSGGETSDEVSDEDEQEDNDAAKEDDASDDEPLAKKRRKPIDRAAEERSPAQSDSIGRSGSSASMKESEESSILPSEEVSKDMPEGINFARLTSESSEDRQKELANIAEEALKFQPKGFTLETTQVKTDVPSLIRGTLREYQLVGLDWLVTLYDKGLNGILADEMGLGKTIQTIALLAHLACKEANWGPHLIVVPTSVILNWEMELKKWCPAFKILTYFGSQKERAEKRKGWSKPNMFHVCVTSYKIVTQDIRSFKHKAWQYFILDEAQNIKNFKSQRWQTLLNIRARRRLLLTGTPLQNSLMELWSLMHFLMPAIFASHNDFKDWFSNPLTGMMEGSVEWNAPLVQRLHKVLRPFILRRLKVEVEKQLPEKTEHIVKCPLSKRQRYLYDDFMSLRSTRENLRSGSVMSVLNIVMQLRKCCNHPNLFEPRPVVSPFAMQPISLVVPAIILDLCNSESENDGLPSIPDCLRLDNVIRGSHFAYSEMRRLSMKKALIEELSQQETGSAMPKVEGFKFVRPPPPPRQMKHPDVQGGQLSTNVAAVSVPAGSLPQSGEYYVCVDNGTARVYQLVTTSSGERTIRECDPTAVAGGAAAATPIMAAVEVPALPIQVASPPLISVVAQPVTTQPGVEVKTEVKAKNIVEVIAAPSEQQAPASAESEKPADRRAVFRTRTVMNKAVIRTGQALKQELTAVNNGCTSIHEGRQMMIPAGTTIPYQTAASTESPTRARCVAQVRPLTASGLPLHIPITNGVATHRSSSPPLKRRRLIAPKIDRQPYAELILPETRLAQKERRQACVQRIAEMCARRIEWPNSRRAPLVSDELLSILIDEVKKKHRRKPRTEHGRAQCVELNAFECWEDLGWIHDRLRLLVEDMVDRFTVFVHGAIADAPKLEPTSFGRVAYQKQLAQERADICRRIFESDDPLVAKCRMMQMLQFPELRLIEYDCGKLQVLSSLLRDLFLYKHRCLIFTQMSRMLDVLQAFLSFHGYQYFRLDGTTGIEQRQAMMERFNSDPKIFCFILSTRSGGIGVNLTGADTVIFYDSDWNPTMDAQAQDRCHRIGQTRNVTIYRLISERTIEENILKKAMQKRRLGELAIDEGGFTPEFFKGDNLRELFQGEAAVADVVVPVTVSDVAELEKAMAKLEDVQDVAAAKRANAEAKAELAEFDESVQPNSDNSNTLDRTDSKYFELISQLKPIERYAINFLEAEYKPDFEEEVKEAEAMIASKKDEWLKAHETVMEGEPDEGDDEFDLTYSNGFGVPGSVDEVRNRRNKTAPNAAATKNPPPQKTRLVPVRSSSRILAPSKTLPPPSAATKLSRPQRRTSSDTTRSGNKTTATSSSSERPKRASSKKEYTNVVNDNALKLSKRRTTIDVNKAVDDDSDGKSKKKSKNELSLRKEGSVVVVDSDDEHSLTSSSNEKDVCQKGRARNRQKNPLFSSTLAVPPSKNNRSDEPIPSSSSAGGPVGYAQPSPNNLRDFRKPQASGSVPLVMAPLSPTTFVPATRGFARPPSNVRNVMSSSTVRCASLQSAQKAGYSGAVVQRYVTAASQLPTAQGTTTYMLATQPATISRPLQRASASTSVQRRIVMVSRSSQDAASYPGQQALGLPVAVVSNTGATYRVVNAVRPGTSTNLVAQSSQQVASSSGRRNIGITSASSSYTNYSGMSRVASTSRSASVGYTKPSLGDYERPRLFFRKRPPLPSDECTISSTGDGQWEKAENDESFYDGWDDKTESQIICLEYPDERMPIWTPLSPPVSDADDDLYYDACGDFWYEREPMSESRLPATIHELHRPRPPAPTPVPASASLSAPLPAAALPFLPSPSTVHSSTSTPRPHVQPSVVESVLPATPSNTMLSAAISLDAPMPQSSIVSAPVMAEIRASSLLVASTSSGSQERERVNTVPQTGVTSGAPYLDTSNLLRPATPSRIPNSVDDAIDSVRKSAQKSSSFANIPRSYGGSSRSLFSDSRGTKGDMRRPLTPPPREREAVDYEGPEWNVVEDYALLLAVAQEQHLPYHLHSSKPGHIVNWDFASQLMTRSTCFYRSPRQCSIHYQLVIQPREEGRMMTLDPVTKKSRKVPVSSVELMKHSVHMKRGRTTTEQQYSADALKLTTSSFIQKVRAVKAVTCSRRSSVFRKTPGPRKIVSLSGRLPAGQETKLCEFGIRYENVLLCTDLVEFREERRAKLHEQDKERQRIKEEEERQKEIMFLEQQSERDQKVRKRESAVMALPGIITYQRTSMGSMLELSQQQQHQQVTSVPVSGISTTTGTVPLATVRTIGSNLQQSAVTIGSVPAQGVAAVTDSAQVIAGQRALTDHQQMASLPSMASGVHHTNARRVQIPTASGIQTQHQIVMTGGAQLGQATTQQPYTVVVSSQDNILTGGASQMGTRIQYTTRQEGPPERHTIYRAIAPTGTKRTPPATPVQRVGLPMAYASSSSGQPTQIYSTTSHGGRALIVSQASDSQSLGDQPQLQMMRPQLQPVGAPGLRQDVRPKIAQRTQNRVYLTTSGGERTYLMPQSQVRMLPSGQRITQKRTTGTLQGKTLAGQQQVTMMVPSRGGGIQQVRAVPRATFRRNIASGYQSSRMPSIGLIMSGGSGARNNETIGGSGTTRQLPPPGSQIISTGGVAHSRQLISTGSSQGPISRQLAAITAQNAASNASASSANTQSTMTTTFVRTIPASASVITQDHYTGPVPQQTQSLPPISLSTQSVPSQQQQRLATVTPRQMASQSTGATSPSPLSQAPTPSGNGGGGSSGAPTPSAQSSDQT</sequence>
<feature type="compositionally biased region" description="Acidic residues" evidence="11">
    <location>
        <begin position="400"/>
        <end position="423"/>
    </location>
</feature>
<feature type="region of interest" description="Disordered" evidence="11">
    <location>
        <begin position="3162"/>
        <end position="3240"/>
    </location>
</feature>
<dbReference type="PROSITE" id="PS51192">
    <property type="entry name" value="HELICASE_ATP_BIND_1"/>
    <property type="match status" value="1"/>
</dbReference>
<comment type="similarity">
    <text evidence="2">Belongs to the SNF2/RAD54 helicase family. SWR1 subfamily.</text>
</comment>
<dbReference type="GO" id="GO:0006338">
    <property type="term" value="P:chromatin remodeling"/>
    <property type="evidence" value="ECO:0007669"/>
    <property type="project" value="TreeGrafter"/>
</dbReference>
<dbReference type="SUPFAM" id="SSF52540">
    <property type="entry name" value="P-loop containing nucleoside triphosphate hydrolases"/>
    <property type="match status" value="2"/>
</dbReference>
<keyword evidence="15" id="KW-1185">Reference proteome</keyword>
<dbReference type="GO" id="GO:0042393">
    <property type="term" value="F:histone binding"/>
    <property type="evidence" value="ECO:0007669"/>
    <property type="project" value="TreeGrafter"/>
</dbReference>
<dbReference type="InterPro" id="IPR050520">
    <property type="entry name" value="INO80/SWR1_helicase"/>
</dbReference>
<dbReference type="FunFam" id="1.20.120.850:FF:000024">
    <property type="entry name" value="Helicase ssl-1"/>
    <property type="match status" value="1"/>
</dbReference>
<dbReference type="GO" id="GO:0004386">
    <property type="term" value="F:helicase activity"/>
    <property type="evidence" value="ECO:0007669"/>
    <property type="project" value="UniProtKB-KW"/>
</dbReference>
<dbReference type="WBParaSite" id="ALUE_0001268401-mRNA-1">
    <property type="protein sequence ID" value="ALUE_0001268401-mRNA-1"/>
    <property type="gene ID" value="ALUE_0001268401"/>
</dbReference>
<evidence type="ECO:0000256" key="10">
    <source>
        <dbReference type="SAM" id="Coils"/>
    </source>
</evidence>
<dbReference type="Pfam" id="PF07529">
    <property type="entry name" value="HSA"/>
    <property type="match status" value="1"/>
</dbReference>
<evidence type="ECO:0000256" key="7">
    <source>
        <dbReference type="ARBA" id="ARBA00022853"/>
    </source>
</evidence>
<feature type="compositionally biased region" description="Polar residues" evidence="11">
    <location>
        <begin position="194"/>
        <end position="206"/>
    </location>
</feature>
<feature type="region of interest" description="Disordered" evidence="11">
    <location>
        <begin position="2363"/>
        <end position="2462"/>
    </location>
</feature>
<evidence type="ECO:0000313" key="16">
    <source>
        <dbReference type="WBParaSite" id="ALUE_0001268401-mRNA-1"/>
    </source>
</evidence>
<dbReference type="FunFam" id="3.40.50.300:FF:001674">
    <property type="entry name" value="E1A-binding protein p400 isoform X7"/>
    <property type="match status" value="1"/>
</dbReference>
<evidence type="ECO:0000256" key="3">
    <source>
        <dbReference type="ARBA" id="ARBA00022741"/>
    </source>
</evidence>
<name>A0A9J2PTQ0_ASCLU</name>
<feature type="compositionally biased region" description="Basic and acidic residues" evidence="11">
    <location>
        <begin position="1854"/>
        <end position="1878"/>
    </location>
</feature>
<dbReference type="InterPro" id="IPR038718">
    <property type="entry name" value="SNF2-like_sf"/>
</dbReference>
<dbReference type="CDD" id="cd18003">
    <property type="entry name" value="DEXQc_SRCAP"/>
    <property type="match status" value="1"/>
</dbReference>
<dbReference type="InterPro" id="IPR049730">
    <property type="entry name" value="SNF2/RAD54-like_C"/>
</dbReference>
<dbReference type="InterPro" id="IPR000330">
    <property type="entry name" value="SNF2_N"/>
</dbReference>
<feature type="compositionally biased region" description="Acidic residues" evidence="11">
    <location>
        <begin position="487"/>
        <end position="500"/>
    </location>
</feature>
<dbReference type="InterPro" id="IPR014001">
    <property type="entry name" value="Helicase_ATP-bd"/>
</dbReference>
<dbReference type="PROSITE" id="PS51204">
    <property type="entry name" value="HSA"/>
    <property type="match status" value="1"/>
</dbReference>
<feature type="compositionally biased region" description="Polar residues" evidence="11">
    <location>
        <begin position="2433"/>
        <end position="2443"/>
    </location>
</feature>